<dbReference type="PROSITE" id="PS51186">
    <property type="entry name" value="GNAT"/>
    <property type="match status" value="1"/>
</dbReference>
<evidence type="ECO:0000313" key="4">
    <source>
        <dbReference type="EMBL" id="KRN25389.1"/>
    </source>
</evidence>
<dbReference type="InterPro" id="IPR000182">
    <property type="entry name" value="GNAT_dom"/>
</dbReference>
<proteinExistence type="predicted"/>
<dbReference type="Proteomes" id="UP000050865">
    <property type="component" value="Unassembled WGS sequence"/>
</dbReference>
<dbReference type="InterPro" id="IPR050680">
    <property type="entry name" value="YpeA/RimI_acetyltransf"/>
</dbReference>
<evidence type="ECO:0000259" key="3">
    <source>
        <dbReference type="PROSITE" id="PS51186"/>
    </source>
</evidence>
<comment type="caution">
    <text evidence="4">The sequence shown here is derived from an EMBL/GenBank/DDBJ whole genome shotgun (WGS) entry which is preliminary data.</text>
</comment>
<protein>
    <submittedName>
        <fullName evidence="4">Acetyltransferase, GNAT family protein</fullName>
    </submittedName>
</protein>
<name>A0A0R2FLT0_9LACO</name>
<evidence type="ECO:0000313" key="5">
    <source>
        <dbReference type="Proteomes" id="UP000050865"/>
    </source>
</evidence>
<keyword evidence="5" id="KW-1185">Reference proteome</keyword>
<dbReference type="Pfam" id="PF00583">
    <property type="entry name" value="Acetyltransf_1"/>
    <property type="match status" value="1"/>
</dbReference>
<dbReference type="Gene3D" id="3.40.630.30">
    <property type="match status" value="1"/>
</dbReference>
<feature type="domain" description="N-acetyltransferase" evidence="3">
    <location>
        <begin position="1"/>
        <end position="187"/>
    </location>
</feature>
<keyword evidence="2" id="KW-0012">Acyltransferase</keyword>
<evidence type="ECO:0000256" key="2">
    <source>
        <dbReference type="ARBA" id="ARBA00023315"/>
    </source>
</evidence>
<dbReference type="SUPFAM" id="SSF55729">
    <property type="entry name" value="Acyl-CoA N-acyltransferases (Nat)"/>
    <property type="match status" value="1"/>
</dbReference>
<dbReference type="PANTHER" id="PTHR43420">
    <property type="entry name" value="ACETYLTRANSFERASE"/>
    <property type="match status" value="1"/>
</dbReference>
<organism evidence="4 5">
    <name type="scientific">Lacticaseibacillus camelliae DSM 22697 = JCM 13995</name>
    <dbReference type="NCBI Taxonomy" id="1423730"/>
    <lineage>
        <taxon>Bacteria</taxon>
        <taxon>Bacillati</taxon>
        <taxon>Bacillota</taxon>
        <taxon>Bacilli</taxon>
        <taxon>Lactobacillales</taxon>
        <taxon>Lactobacillaceae</taxon>
        <taxon>Lacticaseibacillus</taxon>
    </lineage>
</organism>
<dbReference type="PANTHER" id="PTHR43420:SF12">
    <property type="entry name" value="N-ACETYLTRANSFERASE DOMAIN-CONTAINING PROTEIN"/>
    <property type="match status" value="1"/>
</dbReference>
<reference evidence="4 5" key="1">
    <citation type="journal article" date="2015" name="Genome Announc.">
        <title>Expanding the biotechnology potential of lactobacilli through comparative genomics of 213 strains and associated genera.</title>
        <authorList>
            <person name="Sun Z."/>
            <person name="Harris H.M."/>
            <person name="McCann A."/>
            <person name="Guo C."/>
            <person name="Argimon S."/>
            <person name="Zhang W."/>
            <person name="Yang X."/>
            <person name="Jeffery I.B."/>
            <person name="Cooney J.C."/>
            <person name="Kagawa T.F."/>
            <person name="Liu W."/>
            <person name="Song Y."/>
            <person name="Salvetti E."/>
            <person name="Wrobel A."/>
            <person name="Rasinkangas P."/>
            <person name="Parkhill J."/>
            <person name="Rea M.C."/>
            <person name="O'Sullivan O."/>
            <person name="Ritari J."/>
            <person name="Douillard F.P."/>
            <person name="Paul Ross R."/>
            <person name="Yang R."/>
            <person name="Briner A.E."/>
            <person name="Felis G.E."/>
            <person name="de Vos W.M."/>
            <person name="Barrangou R."/>
            <person name="Klaenhammer T.R."/>
            <person name="Caufield P.W."/>
            <person name="Cui Y."/>
            <person name="Zhang H."/>
            <person name="O'Toole P.W."/>
        </authorList>
    </citation>
    <scope>NUCLEOTIDE SEQUENCE [LARGE SCALE GENOMIC DNA]</scope>
    <source>
        <strain evidence="4 5">DSM 22697</strain>
    </source>
</reference>
<dbReference type="AlphaFoldDB" id="A0A0R2FLT0"/>
<dbReference type="EMBL" id="AYZJ01000013">
    <property type="protein sequence ID" value="KRN25389.1"/>
    <property type="molecule type" value="Genomic_DNA"/>
</dbReference>
<dbReference type="STRING" id="1423730.FC75_GL000659"/>
<dbReference type="CDD" id="cd04301">
    <property type="entry name" value="NAT_SF"/>
    <property type="match status" value="1"/>
</dbReference>
<dbReference type="GO" id="GO:0016747">
    <property type="term" value="F:acyltransferase activity, transferring groups other than amino-acyl groups"/>
    <property type="evidence" value="ECO:0007669"/>
    <property type="project" value="InterPro"/>
</dbReference>
<keyword evidence="1 4" id="KW-0808">Transferase</keyword>
<sequence>MIRPSKPEDAAAVVPLIDLVFEEMEVPALMRMRKPDLYKVFRQAFLLPDYRYGYPQTTVHEGANGVDGILVGYPHEQEAHIDDAFKPLLPSVGLPVDHELFPDVETDPGEWYIDTLAVAESAQHHGVGTALLNGIVAPLKKRGVTLLSLNVDQTNPNAERLYRKVGFKKTRELMIGSHRYNHMTKAI</sequence>
<accession>A0A0R2FLT0</accession>
<dbReference type="InterPro" id="IPR016181">
    <property type="entry name" value="Acyl_CoA_acyltransferase"/>
</dbReference>
<dbReference type="PATRIC" id="fig|1423730.4.peg.686"/>
<gene>
    <name evidence="4" type="ORF">FC75_GL000659</name>
</gene>
<evidence type="ECO:0000256" key="1">
    <source>
        <dbReference type="ARBA" id="ARBA00022679"/>
    </source>
</evidence>